<proteinExistence type="predicted"/>
<evidence type="ECO:0000256" key="2">
    <source>
        <dbReference type="SAM" id="Phobius"/>
    </source>
</evidence>
<keyword evidence="2" id="KW-0812">Transmembrane</keyword>
<dbReference type="PATRIC" id="fig|1365248.3.peg.3431"/>
<accession>A0A167JXM4</accession>
<evidence type="ECO:0000313" key="3">
    <source>
        <dbReference type="EMBL" id="KZN61813.1"/>
    </source>
</evidence>
<dbReference type="AlphaFoldDB" id="A0A167JXM4"/>
<feature type="compositionally biased region" description="Polar residues" evidence="1">
    <location>
        <begin position="66"/>
        <end position="81"/>
    </location>
</feature>
<keyword evidence="2" id="KW-1133">Transmembrane helix</keyword>
<dbReference type="RefSeq" id="WP_063368818.1">
    <property type="nucleotide sequence ID" value="NZ_AUYC01000036.1"/>
</dbReference>
<name>A0A167JXM4_9GAMM</name>
<reference evidence="3 4" key="1">
    <citation type="submission" date="2013-07" db="EMBL/GenBank/DDBJ databases">
        <title>Comparative Genomic and Metabolomic Analysis of Twelve Strains of Pseudoalteromonas luteoviolacea.</title>
        <authorList>
            <person name="Vynne N.G."/>
            <person name="Mansson M."/>
            <person name="Gram L."/>
        </authorList>
    </citation>
    <scope>NUCLEOTIDE SEQUENCE [LARGE SCALE GENOMIC DNA]</scope>
    <source>
        <strain evidence="3 4">CPMOR-1</strain>
    </source>
</reference>
<dbReference type="Proteomes" id="UP000076486">
    <property type="component" value="Unassembled WGS sequence"/>
</dbReference>
<evidence type="ECO:0000313" key="4">
    <source>
        <dbReference type="Proteomes" id="UP000076486"/>
    </source>
</evidence>
<gene>
    <name evidence="3" type="ORF">N473_21740</name>
</gene>
<sequence length="255" mass="28439">MKANKCWGRNKSLVACGRRGEWRLFCEDHKYQWLVALLFFIFTVVAGSASIYSVFSPDPVAHDQSSSLSNKVSGDSSSSPIKESENVPGFNNVEKQLNRAKIEGLEYTQASSSTFVAKLFVKSSLEEVIYGGDALFAFTSVTPVKSINEEYVFEAGKCRFIGKGKEFYIDRGYSRIDIKLINCVDDSRNSFGIDAEQLGLHRIGYLSMAGKPGNPNVRFIADGNIHTLETNINYLINMDVPITSLPKNGKSFERW</sequence>
<organism evidence="3 4">
    <name type="scientific">Pseudoalteromonas luteoviolacea CPMOR-1</name>
    <dbReference type="NCBI Taxonomy" id="1365248"/>
    <lineage>
        <taxon>Bacteria</taxon>
        <taxon>Pseudomonadati</taxon>
        <taxon>Pseudomonadota</taxon>
        <taxon>Gammaproteobacteria</taxon>
        <taxon>Alteromonadales</taxon>
        <taxon>Pseudoalteromonadaceae</taxon>
        <taxon>Pseudoalteromonas</taxon>
    </lineage>
</organism>
<feature type="region of interest" description="Disordered" evidence="1">
    <location>
        <begin position="66"/>
        <end position="88"/>
    </location>
</feature>
<comment type="caution">
    <text evidence="3">The sequence shown here is derived from an EMBL/GenBank/DDBJ whole genome shotgun (WGS) entry which is preliminary data.</text>
</comment>
<feature type="transmembrane region" description="Helical" evidence="2">
    <location>
        <begin position="33"/>
        <end position="55"/>
    </location>
</feature>
<keyword evidence="2" id="KW-0472">Membrane</keyword>
<protein>
    <submittedName>
        <fullName evidence="3">Uncharacterized protein</fullName>
    </submittedName>
</protein>
<dbReference type="EMBL" id="AUYC01000036">
    <property type="protein sequence ID" value="KZN61813.1"/>
    <property type="molecule type" value="Genomic_DNA"/>
</dbReference>
<evidence type="ECO:0000256" key="1">
    <source>
        <dbReference type="SAM" id="MobiDB-lite"/>
    </source>
</evidence>